<feature type="region of interest" description="Disordered" evidence="1">
    <location>
        <begin position="396"/>
        <end position="417"/>
    </location>
</feature>
<reference evidence="2" key="1">
    <citation type="submission" date="2022-07" db="EMBL/GenBank/DDBJ databases">
        <title>Chromosome-level genome of Muraenolepis orangiensis.</title>
        <authorList>
            <person name="Kim J."/>
        </authorList>
    </citation>
    <scope>NUCLEOTIDE SEQUENCE</scope>
    <source>
        <strain evidence="2">KU_S4_2022</strain>
        <tissue evidence="2">Muscle</tissue>
    </source>
</reference>
<feature type="region of interest" description="Disordered" evidence="1">
    <location>
        <begin position="76"/>
        <end position="177"/>
    </location>
</feature>
<evidence type="ECO:0000313" key="2">
    <source>
        <dbReference type="EMBL" id="KAJ3598006.1"/>
    </source>
</evidence>
<organism evidence="2 3">
    <name type="scientific">Muraenolepis orangiensis</name>
    <name type="common">Patagonian moray cod</name>
    <dbReference type="NCBI Taxonomy" id="630683"/>
    <lineage>
        <taxon>Eukaryota</taxon>
        <taxon>Metazoa</taxon>
        <taxon>Chordata</taxon>
        <taxon>Craniata</taxon>
        <taxon>Vertebrata</taxon>
        <taxon>Euteleostomi</taxon>
        <taxon>Actinopterygii</taxon>
        <taxon>Neopterygii</taxon>
        <taxon>Teleostei</taxon>
        <taxon>Neoteleostei</taxon>
        <taxon>Acanthomorphata</taxon>
        <taxon>Zeiogadaria</taxon>
        <taxon>Gadariae</taxon>
        <taxon>Gadiformes</taxon>
        <taxon>Muraenolepidoidei</taxon>
        <taxon>Muraenolepididae</taxon>
        <taxon>Muraenolepis</taxon>
    </lineage>
</organism>
<evidence type="ECO:0000313" key="3">
    <source>
        <dbReference type="Proteomes" id="UP001148018"/>
    </source>
</evidence>
<feature type="compositionally biased region" description="Low complexity" evidence="1">
    <location>
        <begin position="162"/>
        <end position="176"/>
    </location>
</feature>
<feature type="compositionally biased region" description="Polar residues" evidence="1">
    <location>
        <begin position="103"/>
        <end position="117"/>
    </location>
</feature>
<gene>
    <name evidence="2" type="ORF">NHX12_001521</name>
</gene>
<comment type="caution">
    <text evidence="2">The sequence shown here is derived from an EMBL/GenBank/DDBJ whole genome shotgun (WGS) entry which is preliminary data.</text>
</comment>
<feature type="region of interest" description="Disordered" evidence="1">
    <location>
        <begin position="243"/>
        <end position="291"/>
    </location>
</feature>
<evidence type="ECO:0008006" key="4">
    <source>
        <dbReference type="Google" id="ProtNLM"/>
    </source>
</evidence>
<dbReference type="EMBL" id="JANIIK010000109">
    <property type="protein sequence ID" value="KAJ3598006.1"/>
    <property type="molecule type" value="Genomic_DNA"/>
</dbReference>
<name>A0A9Q0E293_9TELE</name>
<feature type="region of interest" description="Disordered" evidence="1">
    <location>
        <begin position="634"/>
        <end position="662"/>
    </location>
</feature>
<feature type="compositionally biased region" description="Polar residues" evidence="1">
    <location>
        <begin position="76"/>
        <end position="90"/>
    </location>
</feature>
<dbReference type="Proteomes" id="UP001148018">
    <property type="component" value="Unassembled WGS sequence"/>
</dbReference>
<protein>
    <recommendedName>
        <fullName evidence="4">Protein Jumonji</fullName>
    </recommendedName>
</protein>
<feature type="region of interest" description="Disordered" evidence="1">
    <location>
        <begin position="549"/>
        <end position="614"/>
    </location>
</feature>
<feature type="compositionally biased region" description="Polar residues" evidence="1">
    <location>
        <begin position="323"/>
        <end position="336"/>
    </location>
</feature>
<evidence type="ECO:0000256" key="1">
    <source>
        <dbReference type="SAM" id="MobiDB-lite"/>
    </source>
</evidence>
<dbReference type="OrthoDB" id="8951118at2759"/>
<feature type="compositionally biased region" description="Basic and acidic residues" evidence="1">
    <location>
        <begin position="254"/>
        <end position="268"/>
    </location>
</feature>
<proteinExistence type="predicted"/>
<feature type="compositionally biased region" description="Basic and acidic residues" evidence="1">
    <location>
        <begin position="275"/>
        <end position="291"/>
    </location>
</feature>
<feature type="region of interest" description="Disordered" evidence="1">
    <location>
        <begin position="323"/>
        <end position="350"/>
    </location>
</feature>
<keyword evidence="3" id="KW-1185">Reference proteome</keyword>
<accession>A0A9Q0E293</accession>
<dbReference type="AlphaFoldDB" id="A0A9Q0E293"/>
<sequence>MTTDRPKRKIIRKRYDVSDGMPWCEERLVQKVLFLSLKEFRAARRTNTQGPHRLRHGATPRTLRSHKAPNMLAFLNTSVPQSPGDTSPGDTSPVECSLRQGPSLLSTNQRRGQTLQAYPQHRHGSRRHGREDLASKRPKLQAQRKFAHCPPSSPGPRTLGPRSSSSTRDHSSFTSSCLTRRRLKTEDFLSFLCLRGSVALPNSMAVLARRGLASRPLRRLGVALLIRGAAEIASKQRYGLCPSATSSFTPRKPSLRERKMREGKGEGKQRKRGKGGKEKREVERIEGRKTKEPVRVLRPRQLSLQVAMVTGLSDQHTSYVLQAPSIKSKSTNSSRRSGPYPRESKTTLPRGHRVGMKHNITRRNLKTYSNHRMPQNQHGACNHRIASDHSKLRNLTCSQASGGDSPRTPVKTSGPNRMLYANPAANSSAIRQQNQHASEHSGVLRLSRRMRGLPPDTGLNVFNAIFPTPNNNHHHPRNCKIQQHKDSNIRLHGIQRVNQSIQERLEFGRKDARKETRHSDIPDGAAALAPEDCVRHREEVVKDMAWTQEEGQRNGCAGGTDGDVGEVNKDGAGTLSEDNKNVQYLHQCRSDGQEVTGHMGKGNGSGDKPRSGKTACVVDERGGSNTPEVVFGQDHVSNSAEEDNNIVPSKPAREKTQPAPSTRTITRAAVAKANVASATVTSVTYASVDLGKKTLFYQGYEAN</sequence>